<dbReference type="PANTHER" id="PTHR35043:SF9">
    <property type="match status" value="1"/>
</dbReference>
<feature type="region of interest" description="Disordered" evidence="1">
    <location>
        <begin position="101"/>
        <end position="138"/>
    </location>
</feature>
<dbReference type="EMBL" id="BPQB01000059">
    <property type="protein sequence ID" value="GJE96390.1"/>
    <property type="molecule type" value="Genomic_DNA"/>
</dbReference>
<proteinExistence type="predicted"/>
<accession>A0A9P3GMX0</accession>
<evidence type="ECO:0000256" key="2">
    <source>
        <dbReference type="SAM" id="Phobius"/>
    </source>
</evidence>
<evidence type="ECO:0000313" key="4">
    <source>
        <dbReference type="Proteomes" id="UP000703269"/>
    </source>
</evidence>
<reference evidence="3 4" key="1">
    <citation type="submission" date="2021-08" db="EMBL/GenBank/DDBJ databases">
        <title>Draft Genome Sequence of Phanerochaete sordida strain YK-624.</title>
        <authorList>
            <person name="Mori T."/>
            <person name="Dohra H."/>
            <person name="Suzuki T."/>
            <person name="Kawagishi H."/>
            <person name="Hirai H."/>
        </authorList>
    </citation>
    <scope>NUCLEOTIDE SEQUENCE [LARGE SCALE GENOMIC DNA]</scope>
    <source>
        <strain evidence="3 4">YK-624</strain>
    </source>
</reference>
<protein>
    <submittedName>
        <fullName evidence="3">Uncharacterized protein</fullName>
    </submittedName>
</protein>
<evidence type="ECO:0000313" key="3">
    <source>
        <dbReference type="EMBL" id="GJE96390.1"/>
    </source>
</evidence>
<dbReference type="Proteomes" id="UP000703269">
    <property type="component" value="Unassembled WGS sequence"/>
</dbReference>
<comment type="caution">
    <text evidence="3">The sequence shown here is derived from an EMBL/GenBank/DDBJ whole genome shotgun (WGS) entry which is preliminary data.</text>
</comment>
<keyword evidence="2" id="KW-0472">Membrane</keyword>
<keyword evidence="4" id="KW-1185">Reference proteome</keyword>
<dbReference type="OrthoDB" id="2733714at2759"/>
<keyword evidence="2" id="KW-0812">Transmembrane</keyword>
<feature type="transmembrane region" description="Helical" evidence="2">
    <location>
        <begin position="62"/>
        <end position="80"/>
    </location>
</feature>
<feature type="transmembrane region" description="Helical" evidence="2">
    <location>
        <begin position="27"/>
        <end position="50"/>
    </location>
</feature>
<sequence length="277" mass="30378">MSCLCARNATVLDAGSWRPDPTFRGTWGIVSTCLSTLVICVWNAIHFNVPHRDRKWSFVHKLPWLFVALFAPDAVIILAGDQLDDAMVISAAARRYSQKRRPSVRDNLSPAAESVPLTGSEAEDRLSKSGPETSGFSNREHRWTLSHSFYAVMGGFALDSSLAPAFDTDKTLIITPHIFEFLMEHVPDIIPDIAEADIQRKGKSSWLISKKMKRLYAPGRHTSASLTGNVCYGQVCPCMLGYALAPSVPSASSHPRSAETVTVTTSDFSFPSLTAPH</sequence>
<evidence type="ECO:0000256" key="1">
    <source>
        <dbReference type="SAM" id="MobiDB-lite"/>
    </source>
</evidence>
<dbReference type="AlphaFoldDB" id="A0A9P3GMX0"/>
<name>A0A9P3GMX0_9APHY</name>
<keyword evidence="2" id="KW-1133">Transmembrane helix</keyword>
<organism evidence="3 4">
    <name type="scientific">Phanerochaete sordida</name>
    <dbReference type="NCBI Taxonomy" id="48140"/>
    <lineage>
        <taxon>Eukaryota</taxon>
        <taxon>Fungi</taxon>
        <taxon>Dikarya</taxon>
        <taxon>Basidiomycota</taxon>
        <taxon>Agaricomycotina</taxon>
        <taxon>Agaricomycetes</taxon>
        <taxon>Polyporales</taxon>
        <taxon>Phanerochaetaceae</taxon>
        <taxon>Phanerochaete</taxon>
    </lineage>
</organism>
<dbReference type="PANTHER" id="PTHR35043">
    <property type="entry name" value="TRANSCRIPTION FACTOR DOMAIN-CONTAINING PROTEIN"/>
    <property type="match status" value="1"/>
</dbReference>
<gene>
    <name evidence="3" type="ORF">PsYK624_125860</name>
</gene>